<dbReference type="AlphaFoldDB" id="A0A4R2JR39"/>
<comment type="similarity">
    <text evidence="1">Belongs to the BlaI transcriptional regulatory family.</text>
</comment>
<dbReference type="InterPro" id="IPR036390">
    <property type="entry name" value="WH_DNA-bd_sf"/>
</dbReference>
<accession>A0A4R2JR39</accession>
<keyword evidence="4" id="KW-0804">Transcription</keyword>
<keyword evidence="2" id="KW-0805">Transcription regulation</keyword>
<proteinExistence type="inferred from homology"/>
<comment type="caution">
    <text evidence="5">The sequence shown here is derived from an EMBL/GenBank/DDBJ whole genome shotgun (WGS) entry which is preliminary data.</text>
</comment>
<reference evidence="5 6" key="1">
    <citation type="submission" date="2019-03" db="EMBL/GenBank/DDBJ databases">
        <title>Genomic Encyclopedia of Type Strains, Phase IV (KMG-IV): sequencing the most valuable type-strain genomes for metagenomic binning, comparative biology and taxonomic classification.</title>
        <authorList>
            <person name="Goeker M."/>
        </authorList>
    </citation>
    <scope>NUCLEOTIDE SEQUENCE [LARGE SCALE GENOMIC DNA]</scope>
    <source>
        <strain evidence="5 6">DSM 45934</strain>
    </source>
</reference>
<dbReference type="Proteomes" id="UP000295680">
    <property type="component" value="Unassembled WGS sequence"/>
</dbReference>
<dbReference type="InterPro" id="IPR005650">
    <property type="entry name" value="BlaI_family"/>
</dbReference>
<dbReference type="Pfam" id="PF03965">
    <property type="entry name" value="Penicillinase_R"/>
    <property type="match status" value="1"/>
</dbReference>
<gene>
    <name evidence="5" type="ORF">EV192_104130</name>
</gene>
<dbReference type="EMBL" id="SLWS01000004">
    <property type="protein sequence ID" value="TCO59289.1"/>
    <property type="molecule type" value="Genomic_DNA"/>
</dbReference>
<dbReference type="GO" id="GO:0003677">
    <property type="term" value="F:DNA binding"/>
    <property type="evidence" value="ECO:0007669"/>
    <property type="project" value="UniProtKB-KW"/>
</dbReference>
<evidence type="ECO:0000256" key="2">
    <source>
        <dbReference type="ARBA" id="ARBA00023015"/>
    </source>
</evidence>
<dbReference type="GO" id="GO:0045892">
    <property type="term" value="P:negative regulation of DNA-templated transcription"/>
    <property type="evidence" value="ECO:0007669"/>
    <property type="project" value="InterPro"/>
</dbReference>
<keyword evidence="6" id="KW-1185">Reference proteome</keyword>
<sequence length="126" mass="13676">MPRRVIAGRPVGELEAEVLRRLWTISAPVTGKQLQAQFADRALAYTTLMTVLARLVGKGLVERVPDGRVMRFRAAGDPDELTAQAIGQLLASARDPRAVLAHLVEDIDDPALAADLAAILDRARRT</sequence>
<dbReference type="Gene3D" id="1.10.10.10">
    <property type="entry name" value="Winged helix-like DNA-binding domain superfamily/Winged helix DNA-binding domain"/>
    <property type="match status" value="1"/>
</dbReference>
<keyword evidence="3" id="KW-0238">DNA-binding</keyword>
<evidence type="ECO:0000256" key="1">
    <source>
        <dbReference type="ARBA" id="ARBA00011046"/>
    </source>
</evidence>
<evidence type="ECO:0000256" key="4">
    <source>
        <dbReference type="ARBA" id="ARBA00023163"/>
    </source>
</evidence>
<dbReference type="SUPFAM" id="SSF46785">
    <property type="entry name" value="Winged helix' DNA-binding domain"/>
    <property type="match status" value="1"/>
</dbReference>
<evidence type="ECO:0000313" key="5">
    <source>
        <dbReference type="EMBL" id="TCO59289.1"/>
    </source>
</evidence>
<dbReference type="InterPro" id="IPR036388">
    <property type="entry name" value="WH-like_DNA-bd_sf"/>
</dbReference>
<dbReference type="OrthoDB" id="9813987at2"/>
<evidence type="ECO:0000256" key="3">
    <source>
        <dbReference type="ARBA" id="ARBA00023125"/>
    </source>
</evidence>
<organism evidence="5 6">
    <name type="scientific">Actinocrispum wychmicini</name>
    <dbReference type="NCBI Taxonomy" id="1213861"/>
    <lineage>
        <taxon>Bacteria</taxon>
        <taxon>Bacillati</taxon>
        <taxon>Actinomycetota</taxon>
        <taxon>Actinomycetes</taxon>
        <taxon>Pseudonocardiales</taxon>
        <taxon>Pseudonocardiaceae</taxon>
        <taxon>Actinocrispum</taxon>
    </lineage>
</organism>
<evidence type="ECO:0000313" key="6">
    <source>
        <dbReference type="Proteomes" id="UP000295680"/>
    </source>
</evidence>
<protein>
    <submittedName>
        <fullName evidence="5">Putative transcriptional regulator</fullName>
    </submittedName>
</protein>
<name>A0A4R2JR39_9PSEU</name>
<dbReference type="RefSeq" id="WP_132117092.1">
    <property type="nucleotide sequence ID" value="NZ_SLWS01000004.1"/>
</dbReference>